<evidence type="ECO:0000256" key="12">
    <source>
        <dbReference type="ARBA" id="ARBA00022842"/>
    </source>
</evidence>
<feature type="transmembrane region" description="Helical" evidence="18">
    <location>
        <begin position="683"/>
        <end position="705"/>
    </location>
</feature>
<evidence type="ECO:0000256" key="18">
    <source>
        <dbReference type="RuleBase" id="RU362081"/>
    </source>
</evidence>
<dbReference type="PRINTS" id="PR00119">
    <property type="entry name" value="CATATPASE"/>
</dbReference>
<dbReference type="GO" id="GO:0005524">
    <property type="term" value="F:ATP binding"/>
    <property type="evidence" value="ECO:0007669"/>
    <property type="project" value="UniProtKB-UniRule"/>
</dbReference>
<dbReference type="InterPro" id="IPR018303">
    <property type="entry name" value="ATPase_P-typ_P_site"/>
</dbReference>
<proteinExistence type="inferred from homology"/>
<evidence type="ECO:0000256" key="2">
    <source>
        <dbReference type="ARBA" id="ARBA00004177"/>
    </source>
</evidence>
<dbReference type="Proteomes" id="UP000472270">
    <property type="component" value="Unassembled WGS sequence"/>
</dbReference>
<dbReference type="InterPro" id="IPR027256">
    <property type="entry name" value="P-typ_ATPase_IB"/>
</dbReference>
<evidence type="ECO:0000256" key="15">
    <source>
        <dbReference type="ARBA" id="ARBA00023008"/>
    </source>
</evidence>
<dbReference type="CDD" id="cd02094">
    <property type="entry name" value="P-type_ATPase_Cu-like"/>
    <property type="match status" value="1"/>
</dbReference>
<dbReference type="GO" id="GO:0005770">
    <property type="term" value="C:late endosome"/>
    <property type="evidence" value="ECO:0007669"/>
    <property type="project" value="UniProtKB-ARBA"/>
</dbReference>
<keyword evidence="11 18" id="KW-0067">ATP-binding</keyword>
<dbReference type="EC" id="7.2.2.8" evidence="3"/>
<feature type="domain" description="HMA" evidence="19">
    <location>
        <begin position="266"/>
        <end position="332"/>
    </location>
</feature>
<dbReference type="FunFam" id="3.30.70.100:FF:000084">
    <property type="entry name" value="ATPase copper-transporting alpha"/>
    <property type="match status" value="1"/>
</dbReference>
<evidence type="ECO:0000256" key="1">
    <source>
        <dbReference type="ARBA" id="ARBA00004166"/>
    </source>
</evidence>
<dbReference type="PROSITE" id="PS00154">
    <property type="entry name" value="ATPASE_E1_E2"/>
    <property type="match status" value="1"/>
</dbReference>
<dbReference type="Gene3D" id="3.40.1110.10">
    <property type="entry name" value="Calcium-transporting ATPase, cytoplasmic domain N"/>
    <property type="match status" value="1"/>
</dbReference>
<dbReference type="InterPro" id="IPR006122">
    <property type="entry name" value="HMA_Cu_ion-bd"/>
</dbReference>
<sequence>MALSANLCRVTLGVEGMTCGSCVQSIEGRIGGLQGVIHIQVSLELSNATVTYDHTRHSPESLAEAIEDMGFECSLTNATSTAVQTETKVFSTAGCSTDSIQQARSALAQTKGVLETQESADHRGLAVTSVPSLISAERLGDVMSCLVPDAQEGPSSRSSSGVEAVKMRIEGMVCLSCTTTIEGKIGKLKGVEKIKVSLESQEAAVLYLPCVVTVDEIVNQIEVAGFKAIVKSKPRQLKLSASEVERLLSAPKQEEKVSEPCIDSSITTVFQLTGMHCKSCVVNIQDNISKLPGVSSVVVSLENRQATIQHNPKQASAVELQKAIEALPPGDFKAILPASPEPGFLQPLVSVAEIHIEGMTCGSCVQSIEGMISQKKGVRSAQVSLANHQGTFEYDPLVTTPEELRAAVEDMGFDAFLPETNSLVPSVVKSPSPPTPSVLSSSLSPVWSAVKEDEAESDAEPATNTISKCFIQIGGMTCASCVANIERNLKNEHGVHSVLVALMASKAEVRFSPSIIDPQRIAEFIRELGFTASVMENYDGSDGTLELVVRGMTCASCVHKIESNLMKQKGILYASVALATNKAHIRHDPEVTGPRDVIRWIENLGFTASLVKKDRPGSHLDHSREIQQWKRSFLISLFFCVPVMGMMIYMIIVDHQIDMSHHHNATAEDREKYHSTMFLEKQLLPGLSIMNLISFLFCVPVQFIGGRYFYGQAYKAVKHRTANMDVLIVLATTIAFTYSVVILLVAMVGRAKVNPITFFDTPPMLFVFISLGRWLEQIAKSKTSEALSKLMSLQATEATVVTLNDDMSVLSEEQVDVELVQRGDVVKVVPGGKFPVDGRVIEGHSMADESLITGEAMPVTKKLGSTVIAGSINQNGSLLIKATHVGTDTTLSQIVKLVEEAQTSKAPIQQFADKISGYFVPFIVGVSFLTLVAWILIGFVNFPLVEKYFPGYDKSISEAEAVIRFAFQASITVLCIACPCSLGLATPTAVMVGTGVGAQNGILIKGGEPLEMAHKIQCVVFDKTGTITYGAPKVVQVKMLAEGNRMPRSKLLAIVGTAENNSEHPLGAAITKYCKQELGTESLGTCTDFQAVPGCGIRCLVSNTENLLKKDDSDSEENQRNAVLIQIGDTRALSGDHPLIMDPQPLGECHMTASAGSHWLMCAASFSDELCAMVAIADTVKPEAELAVHTLTAMGLEVVLMTGDNSKTARAIAAQVGIRKVFAEVLPSHKVAKVEQLQLAGKRVAMVGDGVNDSPALAMADVGIAIGTGTDVAIEAADVVLIRNDLLDVVGSIDLSKKTVKRIRINFVFALIYNLVGIPIAAGVFMPVGLVLQPWMGSAAMAASSVSVVLSSLLLKCYTKPSAEKLERRLGEVRRHGSLSEVSVHIGMGELRRSSPKLSLLDRFVNYSRASINSLRSDKHSMNSMALSEPDKHSLLVGDAHCEEEVV</sequence>
<dbReference type="PRINTS" id="PR00942">
    <property type="entry name" value="CUATPASEI"/>
</dbReference>
<keyword evidence="5 18" id="KW-0812">Transmembrane</keyword>
<dbReference type="GO" id="GO:0046688">
    <property type="term" value="P:response to copper ion"/>
    <property type="evidence" value="ECO:0007669"/>
    <property type="project" value="UniProtKB-ARBA"/>
</dbReference>
<dbReference type="GO" id="GO:0032588">
    <property type="term" value="C:trans-Golgi network membrane"/>
    <property type="evidence" value="ECO:0007669"/>
    <property type="project" value="UniProtKB-ARBA"/>
</dbReference>
<dbReference type="SUPFAM" id="SSF81653">
    <property type="entry name" value="Calcium ATPase, transduction domain A"/>
    <property type="match status" value="1"/>
</dbReference>
<evidence type="ECO:0000256" key="10">
    <source>
        <dbReference type="ARBA" id="ARBA00022796"/>
    </source>
</evidence>
<dbReference type="Pfam" id="PF00403">
    <property type="entry name" value="HMA"/>
    <property type="match status" value="6"/>
</dbReference>
<evidence type="ECO:0000256" key="9">
    <source>
        <dbReference type="ARBA" id="ARBA00022753"/>
    </source>
</evidence>
<keyword evidence="21" id="KW-1185">Reference proteome</keyword>
<gene>
    <name evidence="20" type="primary">LOC107745084</name>
</gene>
<dbReference type="InterPro" id="IPR036412">
    <property type="entry name" value="HAD-like_sf"/>
</dbReference>
<feature type="transmembrane region" description="Helical" evidence="18">
    <location>
        <begin position="962"/>
        <end position="985"/>
    </location>
</feature>
<keyword evidence="8 18" id="KW-0547">Nucleotide-binding</keyword>
<dbReference type="PROSITE" id="PS50846">
    <property type="entry name" value="HMA_2"/>
    <property type="match status" value="6"/>
</dbReference>
<dbReference type="InterPro" id="IPR006121">
    <property type="entry name" value="HMA_dom"/>
</dbReference>
<evidence type="ECO:0000256" key="7">
    <source>
        <dbReference type="ARBA" id="ARBA00022737"/>
    </source>
</evidence>
<dbReference type="FunFam" id="3.40.50.1000:FF:000092">
    <property type="entry name" value="copper-transporting ATPase 1 isoform X2"/>
    <property type="match status" value="1"/>
</dbReference>
<name>A0A673L0N0_9TELE</name>
<dbReference type="InterPro" id="IPR017969">
    <property type="entry name" value="Heavy-metal-associated_CS"/>
</dbReference>
<keyword evidence="9" id="KW-0967">Endosome</keyword>
<evidence type="ECO:0000256" key="17">
    <source>
        <dbReference type="ARBA" id="ARBA00023136"/>
    </source>
</evidence>
<evidence type="ECO:0000256" key="16">
    <source>
        <dbReference type="ARBA" id="ARBA00023065"/>
    </source>
</evidence>
<protein>
    <recommendedName>
        <fullName evidence="3">P-type Cu(+) transporter</fullName>
        <ecNumber evidence="3">7.2.2.8</ecNumber>
    </recommendedName>
</protein>
<reference evidence="20" key="1">
    <citation type="submission" date="2025-08" db="UniProtKB">
        <authorList>
            <consortium name="Ensembl"/>
        </authorList>
    </citation>
    <scope>IDENTIFICATION</scope>
</reference>
<dbReference type="PANTHER" id="PTHR46594">
    <property type="entry name" value="P-TYPE CATION-TRANSPORTING ATPASE"/>
    <property type="match status" value="1"/>
</dbReference>
<dbReference type="FunFam" id="2.70.150.10:FF:000002">
    <property type="entry name" value="Copper-transporting ATPase 1, putative"/>
    <property type="match status" value="1"/>
</dbReference>
<dbReference type="NCBIfam" id="TIGR01494">
    <property type="entry name" value="ATPase_P-type"/>
    <property type="match status" value="2"/>
</dbReference>
<evidence type="ECO:0000256" key="8">
    <source>
        <dbReference type="ARBA" id="ARBA00022741"/>
    </source>
</evidence>
<dbReference type="GO" id="GO:0005507">
    <property type="term" value="F:copper ion binding"/>
    <property type="evidence" value="ECO:0007669"/>
    <property type="project" value="InterPro"/>
</dbReference>
<dbReference type="FunFam" id="3.30.70.100:FF:000001">
    <property type="entry name" value="ATPase copper transporting beta"/>
    <property type="match status" value="5"/>
</dbReference>
<keyword evidence="17 18" id="KW-0472">Membrane</keyword>
<dbReference type="InterPro" id="IPR059000">
    <property type="entry name" value="ATPase_P-type_domA"/>
</dbReference>
<dbReference type="GO" id="GO:0140581">
    <property type="term" value="F:P-type monovalent copper transporter activity"/>
    <property type="evidence" value="ECO:0007669"/>
    <property type="project" value="UniProtKB-EC"/>
</dbReference>
<evidence type="ECO:0000256" key="3">
    <source>
        <dbReference type="ARBA" id="ARBA00012517"/>
    </source>
</evidence>
<dbReference type="InterPro" id="IPR023299">
    <property type="entry name" value="ATPase_P-typ_cyto_dom_N"/>
</dbReference>
<dbReference type="InterPro" id="IPR008250">
    <property type="entry name" value="ATPase_P-typ_transduc_dom_A_sf"/>
</dbReference>
<dbReference type="PANTHER" id="PTHR46594:SF4">
    <property type="entry name" value="P-TYPE CATION-TRANSPORTING ATPASE"/>
    <property type="match status" value="1"/>
</dbReference>
<feature type="transmembrane region" description="Helical" evidence="18">
    <location>
        <begin position="755"/>
        <end position="775"/>
    </location>
</feature>
<dbReference type="InterPro" id="IPR023214">
    <property type="entry name" value="HAD_sf"/>
</dbReference>
<dbReference type="SUPFAM" id="SSF81665">
    <property type="entry name" value="Calcium ATPase, transmembrane domain M"/>
    <property type="match status" value="1"/>
</dbReference>
<comment type="subcellular location">
    <subcellularLocation>
        <location evidence="2">Endosome</location>
    </subcellularLocation>
    <subcellularLocation>
        <location evidence="1">Golgi apparatus</location>
        <location evidence="1">trans-Golgi network membrane</location>
        <topology evidence="1">Multi-pass membrane protein</topology>
    </subcellularLocation>
    <subcellularLocation>
        <location evidence="18">Membrane</location>
    </subcellularLocation>
</comment>
<dbReference type="CDD" id="cd00371">
    <property type="entry name" value="HMA"/>
    <property type="match status" value="6"/>
</dbReference>
<dbReference type="SUPFAM" id="SSF55008">
    <property type="entry name" value="HMA, heavy metal-associated domain"/>
    <property type="match status" value="6"/>
</dbReference>
<dbReference type="InterPro" id="IPR036163">
    <property type="entry name" value="HMA_dom_sf"/>
</dbReference>
<accession>A0A673L0N0</accession>
<evidence type="ECO:0000256" key="6">
    <source>
        <dbReference type="ARBA" id="ARBA00022723"/>
    </source>
</evidence>
<dbReference type="FunFam" id="1.20.1110.10:FF:000022">
    <property type="entry name" value="copper-transporting ATPase 1 isoform X2"/>
    <property type="match status" value="1"/>
</dbReference>
<organism evidence="20 21">
    <name type="scientific">Sinocyclocheilus rhinocerous</name>
    <dbReference type="NCBI Taxonomy" id="307959"/>
    <lineage>
        <taxon>Eukaryota</taxon>
        <taxon>Metazoa</taxon>
        <taxon>Chordata</taxon>
        <taxon>Craniata</taxon>
        <taxon>Vertebrata</taxon>
        <taxon>Euteleostomi</taxon>
        <taxon>Actinopterygii</taxon>
        <taxon>Neopterygii</taxon>
        <taxon>Teleostei</taxon>
        <taxon>Ostariophysi</taxon>
        <taxon>Cypriniformes</taxon>
        <taxon>Cyprinidae</taxon>
        <taxon>Cyprininae</taxon>
        <taxon>Sinocyclocheilus</taxon>
    </lineage>
</organism>
<evidence type="ECO:0000256" key="5">
    <source>
        <dbReference type="ARBA" id="ARBA00022692"/>
    </source>
</evidence>
<dbReference type="NCBIfam" id="TIGR01525">
    <property type="entry name" value="ATPase-IB_hvy"/>
    <property type="match status" value="1"/>
</dbReference>
<evidence type="ECO:0000256" key="4">
    <source>
        <dbReference type="ARBA" id="ARBA00022448"/>
    </source>
</evidence>
<evidence type="ECO:0000256" key="13">
    <source>
        <dbReference type="ARBA" id="ARBA00022967"/>
    </source>
</evidence>
<keyword evidence="6 18" id="KW-0479">Metal-binding</keyword>
<keyword evidence="4" id="KW-0813">Transport</keyword>
<feature type="domain" description="HMA" evidence="19">
    <location>
        <begin position="163"/>
        <end position="229"/>
    </location>
</feature>
<feature type="domain" description="HMA" evidence="19">
    <location>
        <begin position="467"/>
        <end position="533"/>
    </location>
</feature>
<dbReference type="Gene3D" id="2.70.150.10">
    <property type="entry name" value="Calcium-transporting ATPase, cytoplasmic transduction domain A"/>
    <property type="match status" value="1"/>
</dbReference>
<evidence type="ECO:0000313" key="20">
    <source>
        <dbReference type="Ensembl" id="ENSSRHP00000070518.1"/>
    </source>
</evidence>
<keyword evidence="16" id="KW-0406">Ion transport</keyword>
<dbReference type="SFLD" id="SFLDG00002">
    <property type="entry name" value="C1.7:_P-type_atpase_like"/>
    <property type="match status" value="1"/>
</dbReference>
<feature type="domain" description="HMA" evidence="19">
    <location>
        <begin position="543"/>
        <end position="609"/>
    </location>
</feature>
<keyword evidence="15" id="KW-0186">Copper</keyword>
<dbReference type="SUPFAM" id="SSF81660">
    <property type="entry name" value="Metal cation-transporting ATPase, ATP-binding domain N"/>
    <property type="match status" value="1"/>
</dbReference>
<reference evidence="20" key="2">
    <citation type="submission" date="2025-09" db="UniProtKB">
        <authorList>
            <consortium name="Ensembl"/>
        </authorList>
    </citation>
    <scope>IDENTIFICATION</scope>
</reference>
<feature type="transmembrane region" description="Helical" evidence="18">
    <location>
        <begin position="633"/>
        <end position="652"/>
    </location>
</feature>
<feature type="transmembrane region" description="Helical" evidence="18">
    <location>
        <begin position="1335"/>
        <end position="1355"/>
    </location>
</feature>
<dbReference type="Ensembl" id="ENSSRHT00000072441.1">
    <property type="protein sequence ID" value="ENSSRHP00000070518.1"/>
    <property type="gene ID" value="ENSSRHG00000034814.1"/>
</dbReference>
<keyword evidence="13" id="KW-1278">Translocase</keyword>
<evidence type="ECO:0000256" key="11">
    <source>
        <dbReference type="ARBA" id="ARBA00022840"/>
    </source>
</evidence>
<dbReference type="SUPFAM" id="SSF56784">
    <property type="entry name" value="HAD-like"/>
    <property type="match status" value="1"/>
</dbReference>
<dbReference type="InterPro" id="IPR044492">
    <property type="entry name" value="P_typ_ATPase_HD_dom"/>
</dbReference>
<keyword evidence="12" id="KW-0460">Magnesium</keyword>
<keyword evidence="7" id="KW-0677">Repeat</keyword>
<feature type="domain" description="HMA" evidence="19">
    <location>
        <begin position="8"/>
        <end position="74"/>
    </location>
</feature>
<dbReference type="Gene3D" id="3.40.50.1000">
    <property type="entry name" value="HAD superfamily/HAD-like"/>
    <property type="match status" value="1"/>
</dbReference>
<feature type="domain" description="HMA" evidence="19">
    <location>
        <begin position="350"/>
        <end position="416"/>
    </location>
</feature>
<comment type="similarity">
    <text evidence="18">Belongs to the cation transport ATPase (P-type) (TC 3.A.3) family. Type IB subfamily.</text>
</comment>
<keyword evidence="14 18" id="KW-1133">Transmembrane helix</keyword>
<evidence type="ECO:0000313" key="21">
    <source>
        <dbReference type="Proteomes" id="UP000472270"/>
    </source>
</evidence>
<dbReference type="SFLD" id="SFLDS00003">
    <property type="entry name" value="Haloacid_Dehalogenase"/>
    <property type="match status" value="1"/>
</dbReference>
<dbReference type="Gene3D" id="3.30.70.100">
    <property type="match status" value="6"/>
</dbReference>
<dbReference type="InterPro" id="IPR001757">
    <property type="entry name" value="P_typ_ATPase"/>
</dbReference>
<dbReference type="FunFam" id="3.40.50.1000:FF:000144">
    <property type="entry name" value="copper-transporting ATPase 1 isoform X2"/>
    <property type="match status" value="1"/>
</dbReference>
<dbReference type="GO" id="GO:0016887">
    <property type="term" value="F:ATP hydrolysis activity"/>
    <property type="evidence" value="ECO:0007669"/>
    <property type="project" value="InterPro"/>
</dbReference>
<keyword evidence="10" id="KW-0187">Copper transport</keyword>
<feature type="transmembrane region" description="Helical" evidence="18">
    <location>
        <begin position="1307"/>
        <end position="1329"/>
    </location>
</feature>
<evidence type="ECO:0000256" key="14">
    <source>
        <dbReference type="ARBA" id="ARBA00022989"/>
    </source>
</evidence>
<feature type="transmembrane region" description="Helical" evidence="18">
    <location>
        <begin position="726"/>
        <end position="749"/>
    </location>
</feature>
<dbReference type="NCBIfam" id="TIGR00003">
    <property type="entry name" value="copper ion binding protein"/>
    <property type="match status" value="5"/>
</dbReference>
<dbReference type="SFLD" id="SFLDF00027">
    <property type="entry name" value="p-type_atpase"/>
    <property type="match status" value="1"/>
</dbReference>
<dbReference type="Pfam" id="PF00702">
    <property type="entry name" value="Hydrolase"/>
    <property type="match status" value="1"/>
</dbReference>
<feature type="transmembrane region" description="Helical" evidence="18">
    <location>
        <begin position="918"/>
        <end position="942"/>
    </location>
</feature>
<dbReference type="Pfam" id="PF00122">
    <property type="entry name" value="E1-E2_ATPase"/>
    <property type="match status" value="1"/>
</dbReference>
<dbReference type="InterPro" id="IPR023298">
    <property type="entry name" value="ATPase_P-typ_TM_dom_sf"/>
</dbReference>
<dbReference type="PROSITE" id="PS01047">
    <property type="entry name" value="HMA_1"/>
    <property type="match status" value="6"/>
</dbReference>
<evidence type="ECO:0000259" key="19">
    <source>
        <dbReference type="PROSITE" id="PS50846"/>
    </source>
</evidence>